<comment type="caution">
    <text evidence="1">The sequence shown here is derived from an EMBL/GenBank/DDBJ whole genome shotgun (WGS) entry which is preliminary data.</text>
</comment>
<gene>
    <name evidence="1" type="ORF">E2488_00495</name>
</gene>
<dbReference type="AlphaFoldDB" id="A0A4Y8AWG4"/>
<dbReference type="Proteomes" id="UP000298517">
    <property type="component" value="Unassembled WGS sequence"/>
</dbReference>
<accession>A0A4Y8AWG4</accession>
<sequence length="67" mass="7532">MSFGQSNHFDKLSFTIGNWTGIGSGFGDDTSKIESSFQLVMNEQYIEVKNESWFEPTEKNPKGGTSY</sequence>
<evidence type="ECO:0000313" key="1">
    <source>
        <dbReference type="EMBL" id="TEW76362.1"/>
    </source>
</evidence>
<dbReference type="RefSeq" id="WP_134246377.1">
    <property type="nucleotide sequence ID" value="NZ_SNQI01000001.1"/>
</dbReference>
<protein>
    <submittedName>
        <fullName evidence="1">Uncharacterized protein</fullName>
    </submittedName>
</protein>
<dbReference type="EMBL" id="SNQI01000001">
    <property type="protein sequence ID" value="TEW76362.1"/>
    <property type="molecule type" value="Genomic_DNA"/>
</dbReference>
<organism evidence="1 2">
    <name type="scientific">Gramella jeungdoensis</name>
    <dbReference type="NCBI Taxonomy" id="708091"/>
    <lineage>
        <taxon>Bacteria</taxon>
        <taxon>Pseudomonadati</taxon>
        <taxon>Bacteroidota</taxon>
        <taxon>Flavobacteriia</taxon>
        <taxon>Flavobacteriales</taxon>
        <taxon>Flavobacteriaceae</taxon>
        <taxon>Christiangramia</taxon>
    </lineage>
</organism>
<evidence type="ECO:0000313" key="2">
    <source>
        <dbReference type="Proteomes" id="UP000298517"/>
    </source>
</evidence>
<name>A0A4Y8AWG4_9FLAO</name>
<proteinExistence type="predicted"/>
<keyword evidence="2" id="KW-1185">Reference proteome</keyword>
<reference evidence="1 2" key="1">
    <citation type="journal article" date="2011" name="J. Microbiol.">
        <title>Gramella jeungdoensis sp. nov., isolated from a solar saltern in Korea.</title>
        <authorList>
            <person name="Joung Y."/>
            <person name="Kim H."/>
            <person name="Jang T."/>
            <person name="Ahn T.S."/>
            <person name="Joh K."/>
        </authorList>
    </citation>
    <scope>NUCLEOTIDE SEQUENCE [LARGE SCALE GENOMIC DNA]</scope>
    <source>
        <strain evidence="1 2">KCTC 23123</strain>
    </source>
</reference>